<evidence type="ECO:0000256" key="3">
    <source>
        <dbReference type="ARBA" id="ARBA00022448"/>
    </source>
</evidence>
<proteinExistence type="inferred from homology"/>
<dbReference type="EMBL" id="KV919110">
    <property type="protein sequence ID" value="OSX71753.1"/>
    <property type="molecule type" value="Genomic_DNA"/>
</dbReference>
<evidence type="ECO:0000256" key="7">
    <source>
        <dbReference type="ARBA" id="ARBA00023128"/>
    </source>
</evidence>
<comment type="similarity">
    <text evidence="2">Belongs to the complex I LYR family.</text>
</comment>
<dbReference type="InterPro" id="IPR045299">
    <property type="entry name" value="Complex1_LYR_NDUFA6_LYRM6"/>
</dbReference>
<dbReference type="GO" id="GO:0005743">
    <property type="term" value="C:mitochondrial inner membrane"/>
    <property type="evidence" value="ECO:0007669"/>
    <property type="project" value="UniProtKB-SubCell"/>
</dbReference>
<dbReference type="CDD" id="cd20266">
    <property type="entry name" value="Complex1_LYR_NDUFA6_LYRM6"/>
    <property type="match status" value="1"/>
</dbReference>
<dbReference type="Proteomes" id="UP000218209">
    <property type="component" value="Unassembled WGS sequence"/>
</dbReference>
<name>A0A1X6NTP1_PORUM</name>
<keyword evidence="6" id="KW-0249">Electron transport</keyword>
<evidence type="ECO:0000313" key="10">
    <source>
        <dbReference type="Proteomes" id="UP000218209"/>
    </source>
</evidence>
<dbReference type="OrthoDB" id="14535at2759"/>
<comment type="subcellular location">
    <subcellularLocation>
        <location evidence="1">Mitochondrion inner membrane</location>
        <topology evidence="1">Peripheral membrane protein</topology>
        <orientation evidence="1">Matrix side</orientation>
    </subcellularLocation>
</comment>
<keyword evidence="8" id="KW-0472">Membrane</keyword>
<keyword evidence="10" id="KW-1185">Reference proteome</keyword>
<dbReference type="GO" id="GO:0045271">
    <property type="term" value="C:respiratory chain complex I"/>
    <property type="evidence" value="ECO:0007669"/>
    <property type="project" value="InterPro"/>
</dbReference>
<evidence type="ECO:0000256" key="1">
    <source>
        <dbReference type="ARBA" id="ARBA00004443"/>
    </source>
</evidence>
<keyword evidence="4" id="KW-0679">Respiratory chain</keyword>
<gene>
    <name evidence="9" type="ORF">BU14_0504s0006</name>
</gene>
<evidence type="ECO:0000256" key="8">
    <source>
        <dbReference type="ARBA" id="ARBA00023136"/>
    </source>
</evidence>
<sequence>MSAPMAATTVAGAVTRSRISGAAAKAAYTQTGGSGREATPLSGSFAEARGRVLNLYRLGLRDIPEMRKNYNLNESPALIRDTLREQFEMHADVRDAKVLDMLVFKGRQNIDEIRAQWKGRHQVTALLLAFEQKQLRAAAAAEAAAALRGDAGAGGAAAAAAAAAGEAQEAQLRAWKELELVPASVGTWPQFVRWQAEQDAKFEAWAVKEKELFTEAELVANKAHAEKSAGCTIM</sequence>
<keyword evidence="7" id="KW-0496">Mitochondrion</keyword>
<dbReference type="GO" id="GO:0006979">
    <property type="term" value="P:response to oxidative stress"/>
    <property type="evidence" value="ECO:0007669"/>
    <property type="project" value="TreeGrafter"/>
</dbReference>
<evidence type="ECO:0000256" key="4">
    <source>
        <dbReference type="ARBA" id="ARBA00022660"/>
    </source>
</evidence>
<reference evidence="9 10" key="1">
    <citation type="submission" date="2017-03" db="EMBL/GenBank/DDBJ databases">
        <title>WGS assembly of Porphyra umbilicalis.</title>
        <authorList>
            <person name="Brawley S.H."/>
            <person name="Blouin N.A."/>
            <person name="Ficko-Blean E."/>
            <person name="Wheeler G.L."/>
            <person name="Lohr M."/>
            <person name="Goodson H.V."/>
            <person name="Jenkins J.W."/>
            <person name="Blaby-Haas C.E."/>
            <person name="Helliwell K.E."/>
            <person name="Chan C."/>
            <person name="Marriage T."/>
            <person name="Bhattacharya D."/>
            <person name="Klein A.S."/>
            <person name="Badis Y."/>
            <person name="Brodie J."/>
            <person name="Cao Y."/>
            <person name="Collen J."/>
            <person name="Dittami S.M."/>
            <person name="Gachon C.M."/>
            <person name="Green B.R."/>
            <person name="Karpowicz S."/>
            <person name="Kim J.W."/>
            <person name="Kudahl U."/>
            <person name="Lin S."/>
            <person name="Michel G."/>
            <person name="Mittag M."/>
            <person name="Olson B.J."/>
            <person name="Pangilinan J."/>
            <person name="Peng Y."/>
            <person name="Qiu H."/>
            <person name="Shu S."/>
            <person name="Singer J.T."/>
            <person name="Smith A.G."/>
            <person name="Sprecher B.N."/>
            <person name="Wagner V."/>
            <person name="Wang W."/>
            <person name="Wang Z.-Y."/>
            <person name="Yan J."/>
            <person name="Yarish C."/>
            <person name="Zoeuner-Riek S."/>
            <person name="Zhuang Y."/>
            <person name="Zou Y."/>
            <person name="Lindquist E.A."/>
            <person name="Grimwood J."/>
            <person name="Barry K."/>
            <person name="Rokhsar D.S."/>
            <person name="Schmutz J."/>
            <person name="Stiller J.W."/>
            <person name="Grossman A.R."/>
            <person name="Prochnik S.E."/>
        </authorList>
    </citation>
    <scope>NUCLEOTIDE SEQUENCE [LARGE SCALE GENOMIC DNA]</scope>
    <source>
        <strain evidence="9">4086291</strain>
    </source>
</reference>
<dbReference type="PANTHER" id="PTHR12964">
    <property type="entry name" value="NADH-UBIQUINONE OXIDOREDUCTASE B14 SUBUNIT"/>
    <property type="match status" value="1"/>
</dbReference>
<evidence type="ECO:0000256" key="5">
    <source>
        <dbReference type="ARBA" id="ARBA00022792"/>
    </source>
</evidence>
<keyword evidence="5" id="KW-0999">Mitochondrion inner membrane</keyword>
<evidence type="ECO:0008006" key="11">
    <source>
        <dbReference type="Google" id="ProtNLM"/>
    </source>
</evidence>
<evidence type="ECO:0000256" key="2">
    <source>
        <dbReference type="ARBA" id="ARBA00009508"/>
    </source>
</evidence>
<dbReference type="AlphaFoldDB" id="A0A1X6NTP1"/>
<accession>A0A1X6NTP1</accession>
<dbReference type="InterPro" id="IPR016488">
    <property type="entry name" value="NADH_Ub_cplx-1_asu_su-6"/>
</dbReference>
<keyword evidence="3" id="KW-0813">Transport</keyword>
<protein>
    <recommendedName>
        <fullName evidence="11">NADH dehydrogenase [ubiquinone] 1 alpha subcomplex subunit 6</fullName>
    </recommendedName>
</protein>
<dbReference type="PANTHER" id="PTHR12964:SF0">
    <property type="entry name" value="NADH DEHYDROGENASE [UBIQUINONE] 1 ALPHA SUBCOMPLEX SUBUNIT 6"/>
    <property type="match status" value="1"/>
</dbReference>
<evidence type="ECO:0000256" key="6">
    <source>
        <dbReference type="ARBA" id="ARBA00022982"/>
    </source>
</evidence>
<evidence type="ECO:0000313" key="9">
    <source>
        <dbReference type="EMBL" id="OSX71753.1"/>
    </source>
</evidence>
<organism evidence="9 10">
    <name type="scientific">Porphyra umbilicalis</name>
    <name type="common">Purple laver</name>
    <name type="synonym">Red alga</name>
    <dbReference type="NCBI Taxonomy" id="2786"/>
    <lineage>
        <taxon>Eukaryota</taxon>
        <taxon>Rhodophyta</taxon>
        <taxon>Bangiophyceae</taxon>
        <taxon>Bangiales</taxon>
        <taxon>Bangiaceae</taxon>
        <taxon>Porphyra</taxon>
    </lineage>
</organism>